<dbReference type="SMART" id="SM00404">
    <property type="entry name" value="PTPc_motif"/>
    <property type="match status" value="1"/>
</dbReference>
<evidence type="ECO:0000313" key="3">
    <source>
        <dbReference type="EMBL" id="EFO15133.1"/>
    </source>
</evidence>
<dbReference type="EMBL" id="JH712534">
    <property type="protein sequence ID" value="EFO15133.1"/>
    <property type="molecule type" value="Genomic_DNA"/>
</dbReference>
<organism evidence="3">
    <name type="scientific">Loa loa</name>
    <name type="common">Eye worm</name>
    <name type="synonym">Filaria loa</name>
    <dbReference type="NCBI Taxonomy" id="7209"/>
    <lineage>
        <taxon>Eukaryota</taxon>
        <taxon>Metazoa</taxon>
        <taxon>Ecdysozoa</taxon>
        <taxon>Nematoda</taxon>
        <taxon>Chromadorea</taxon>
        <taxon>Rhabditida</taxon>
        <taxon>Spirurina</taxon>
        <taxon>Spiruromorpha</taxon>
        <taxon>Filarioidea</taxon>
        <taxon>Onchocercidae</taxon>
        <taxon>Loa</taxon>
    </lineage>
</organism>
<dbReference type="Pfam" id="PF00102">
    <property type="entry name" value="Y_phosphatase"/>
    <property type="match status" value="1"/>
</dbReference>
<feature type="domain" description="Tyrosine-protein phosphatase" evidence="1">
    <location>
        <begin position="1"/>
        <end position="217"/>
    </location>
</feature>
<dbReference type="CDD" id="cd00047">
    <property type="entry name" value="PTPc"/>
    <property type="match status" value="1"/>
</dbReference>
<proteinExistence type="predicted"/>
<protein>
    <submittedName>
        <fullName evidence="3">Protein-tyrosine phosphatase</fullName>
    </submittedName>
</protein>
<gene>
    <name evidence="3" type="ORF">LOAG_13378</name>
</gene>
<feature type="domain" description="Tyrosine specific protein phosphatases" evidence="2">
    <location>
        <begin position="140"/>
        <end position="208"/>
    </location>
</feature>
<dbReference type="InterPro" id="IPR052782">
    <property type="entry name" value="Oocyte-zygote_transition_reg"/>
</dbReference>
<dbReference type="PROSITE" id="PS50056">
    <property type="entry name" value="TYR_PHOSPHATASE_2"/>
    <property type="match status" value="1"/>
</dbReference>
<accession>A0A1S0TJD9</accession>
<evidence type="ECO:0000259" key="2">
    <source>
        <dbReference type="PROSITE" id="PS50056"/>
    </source>
</evidence>
<name>A0A1S0TJD9_LOALO</name>
<dbReference type="OMA" id="ELMESQC"/>
<dbReference type="SUPFAM" id="SSF52799">
    <property type="entry name" value="(Phosphotyrosine protein) phosphatases II"/>
    <property type="match status" value="1"/>
</dbReference>
<dbReference type="InParanoid" id="A0A1S0TJD9"/>
<dbReference type="SMART" id="SM00194">
    <property type="entry name" value="PTPc"/>
    <property type="match status" value="1"/>
</dbReference>
<reference evidence="3" key="1">
    <citation type="submission" date="2012-04" db="EMBL/GenBank/DDBJ databases">
        <title>The Genome Sequence of Loa loa.</title>
        <authorList>
            <consortium name="The Broad Institute Genome Sequencing Platform"/>
            <consortium name="Broad Institute Genome Sequencing Center for Infectious Disease"/>
            <person name="Nutman T.B."/>
            <person name="Fink D.L."/>
            <person name="Russ C."/>
            <person name="Young S."/>
            <person name="Zeng Q."/>
            <person name="Gargeya S."/>
            <person name="Alvarado L."/>
            <person name="Berlin A."/>
            <person name="Chapman S.B."/>
            <person name="Chen Z."/>
            <person name="Freedman E."/>
            <person name="Gellesch M."/>
            <person name="Goldberg J."/>
            <person name="Griggs A."/>
            <person name="Gujja S."/>
            <person name="Heilman E.R."/>
            <person name="Heiman D."/>
            <person name="Howarth C."/>
            <person name="Mehta T."/>
            <person name="Neiman D."/>
            <person name="Pearson M."/>
            <person name="Roberts A."/>
            <person name="Saif S."/>
            <person name="Shea T."/>
            <person name="Shenoy N."/>
            <person name="Sisk P."/>
            <person name="Stolte C."/>
            <person name="Sykes S."/>
            <person name="White J."/>
            <person name="Yandava C."/>
            <person name="Haas B."/>
            <person name="Henn M.R."/>
            <person name="Nusbaum C."/>
            <person name="Birren B."/>
        </authorList>
    </citation>
    <scope>NUCLEOTIDE SEQUENCE [LARGE SCALE GENOMIC DNA]</scope>
</reference>
<dbReference type="GO" id="GO:0004725">
    <property type="term" value="F:protein tyrosine phosphatase activity"/>
    <property type="evidence" value="ECO:0007669"/>
    <property type="project" value="InterPro"/>
</dbReference>
<dbReference type="InterPro" id="IPR016130">
    <property type="entry name" value="Tyr_Pase_AS"/>
</dbReference>
<dbReference type="RefSeq" id="XP_003148936.1">
    <property type="nucleotide sequence ID" value="XM_003148888.1"/>
</dbReference>
<dbReference type="PROSITE" id="PS00383">
    <property type="entry name" value="TYR_PHOSPHATASE_1"/>
    <property type="match status" value="1"/>
</dbReference>
<dbReference type="OrthoDB" id="10253954at2759"/>
<dbReference type="InterPro" id="IPR029021">
    <property type="entry name" value="Prot-tyrosine_phosphatase-like"/>
</dbReference>
<dbReference type="PANTHER" id="PTHR46163">
    <property type="entry name" value="TYROSINE-PROTEIN PHOSPHATASE-RELATED"/>
    <property type="match status" value="1"/>
</dbReference>
<dbReference type="GeneID" id="9950851"/>
<dbReference type="Gene3D" id="3.90.190.10">
    <property type="entry name" value="Protein tyrosine phosphatase superfamily"/>
    <property type="match status" value="1"/>
</dbReference>
<dbReference type="CTD" id="9950851"/>
<evidence type="ECO:0000259" key="1">
    <source>
        <dbReference type="PROSITE" id="PS50055"/>
    </source>
</evidence>
<dbReference type="InterPro" id="IPR003595">
    <property type="entry name" value="Tyr_Pase_cat"/>
</dbReference>
<sequence length="295" mass="34411">IKCLDNTRVILKQKQDYIHANYVTSKYFVNQFICTQAPMKSTVNDFWIMIIQENVRHIIMLCNLIENGKKKCYMYYPTEVGEKIAFDEITISNLNVHLLDNNRIISKLKIEKNDNTLFVSHILWKDWPDHGVPTNELIPFQILKMIRRSRKRPTVIHCSAGVGRTGTIMAIEMGLEQLLHSVPLNMVKLCKELRNMRAYSVQTDLQYVYIAKCLLAYAWCCGVFIDAPNLIPKSDSFDKKYKELMESQCLKPAEGLQSDAMVEQMDMFDTIDKKNDDKNDYIENYEEFIYSDDSD</sequence>
<dbReference type="KEGG" id="loa:LOAG_13378"/>
<dbReference type="InterPro" id="IPR000387">
    <property type="entry name" value="Tyr_Pase_dom"/>
</dbReference>
<dbReference type="PROSITE" id="PS50055">
    <property type="entry name" value="TYR_PHOSPHATASE_PTP"/>
    <property type="match status" value="1"/>
</dbReference>
<dbReference type="AlphaFoldDB" id="A0A1S0TJD9"/>
<dbReference type="PRINTS" id="PR00700">
    <property type="entry name" value="PRTYPHPHTASE"/>
</dbReference>
<feature type="non-terminal residue" evidence="3">
    <location>
        <position position="1"/>
    </location>
</feature>
<dbReference type="InterPro" id="IPR000242">
    <property type="entry name" value="PTP_cat"/>
</dbReference>